<dbReference type="Proteomes" id="UP000813463">
    <property type="component" value="Chromosome 1"/>
</dbReference>
<evidence type="ECO:0000313" key="2">
    <source>
        <dbReference type="Proteomes" id="UP000813463"/>
    </source>
</evidence>
<evidence type="ECO:0000313" key="3">
    <source>
        <dbReference type="RefSeq" id="XP_056690314.1"/>
    </source>
</evidence>
<dbReference type="SUPFAM" id="SSF56219">
    <property type="entry name" value="DNase I-like"/>
    <property type="match status" value="1"/>
</dbReference>
<dbReference type="InterPro" id="IPR005135">
    <property type="entry name" value="Endo/exonuclease/phosphatase"/>
</dbReference>
<sequence>MIVCAWNIRGLNDPNKTRTLKQFLSKNNVDVIAVMETRVKDKNKDKVQQKIGKAWTWHCNSACNPRGRIWVGWNMVNGSVLVHTTHEKFIHGEIMGSKGVFVCFFTAVYGLHTVETRRGLWASLTGIAASVSNAPWLIIGDFNAVLNTQDRIGGAAVSRYETHDFEEFIANTSGLGDARVASRIDRALGNGCWMLQFGHIAVDYGNTSILDHSPLLTVVTLDWNRPIQGNPLSCIWFKLKRLKSKLKQLHKEEFAGIDMRIQQAQVSLDSVQAQLVDDPSDILLQVEEKRCTKDLIKWLSVEESALKQKSRINWLSNGDSNSRFFFASVKQRRNTNRISLLYNDQGLKLTDPDVITREIQNFYNKLLGDCCQ</sequence>
<protein>
    <recommendedName>
        <fullName evidence="1">Endonuclease/exonuclease/phosphatase domain-containing protein</fullName>
    </recommendedName>
</protein>
<gene>
    <name evidence="3" type="primary">LOC110789660</name>
</gene>
<dbReference type="InterPro" id="IPR036691">
    <property type="entry name" value="Endo/exonu/phosph_ase_sf"/>
</dbReference>
<feature type="domain" description="Endonuclease/exonuclease/phosphatase" evidence="1">
    <location>
        <begin position="5"/>
        <end position="193"/>
    </location>
</feature>
<dbReference type="Pfam" id="PF03372">
    <property type="entry name" value="Exo_endo_phos"/>
    <property type="match status" value="1"/>
</dbReference>
<reference evidence="3" key="2">
    <citation type="submission" date="2025-08" db="UniProtKB">
        <authorList>
            <consortium name="RefSeq"/>
        </authorList>
    </citation>
    <scope>IDENTIFICATION</scope>
    <source>
        <tissue evidence="3">Leaf</tissue>
    </source>
</reference>
<dbReference type="GeneID" id="110789660"/>
<accession>A0ABM3R3X5</accession>
<keyword evidence="2" id="KW-1185">Reference proteome</keyword>
<name>A0ABM3R3X5_SPIOL</name>
<reference evidence="2" key="1">
    <citation type="journal article" date="2021" name="Nat. Commun.">
        <title>Genomic analyses provide insights into spinach domestication and the genetic basis of agronomic traits.</title>
        <authorList>
            <person name="Cai X."/>
            <person name="Sun X."/>
            <person name="Xu C."/>
            <person name="Sun H."/>
            <person name="Wang X."/>
            <person name="Ge C."/>
            <person name="Zhang Z."/>
            <person name="Wang Q."/>
            <person name="Fei Z."/>
            <person name="Jiao C."/>
            <person name="Wang Q."/>
        </authorList>
    </citation>
    <scope>NUCLEOTIDE SEQUENCE [LARGE SCALE GENOMIC DNA]</scope>
    <source>
        <strain evidence="2">cv. Varoflay</strain>
    </source>
</reference>
<organism evidence="2 3">
    <name type="scientific">Spinacia oleracea</name>
    <name type="common">Spinach</name>
    <dbReference type="NCBI Taxonomy" id="3562"/>
    <lineage>
        <taxon>Eukaryota</taxon>
        <taxon>Viridiplantae</taxon>
        <taxon>Streptophyta</taxon>
        <taxon>Embryophyta</taxon>
        <taxon>Tracheophyta</taxon>
        <taxon>Spermatophyta</taxon>
        <taxon>Magnoliopsida</taxon>
        <taxon>eudicotyledons</taxon>
        <taxon>Gunneridae</taxon>
        <taxon>Pentapetalae</taxon>
        <taxon>Caryophyllales</taxon>
        <taxon>Chenopodiaceae</taxon>
        <taxon>Chenopodioideae</taxon>
        <taxon>Anserineae</taxon>
        <taxon>Spinacia</taxon>
    </lineage>
</organism>
<dbReference type="RefSeq" id="XP_056690314.1">
    <property type="nucleotide sequence ID" value="XM_056834336.1"/>
</dbReference>
<dbReference type="PANTHER" id="PTHR33710:SF80">
    <property type="entry name" value="ENDONUCLEASE_EXONUCLEASE_PHOSPHATASE"/>
    <property type="match status" value="1"/>
</dbReference>
<evidence type="ECO:0000259" key="1">
    <source>
        <dbReference type="Pfam" id="PF03372"/>
    </source>
</evidence>
<dbReference type="PANTHER" id="PTHR33710">
    <property type="entry name" value="BNAC02G09200D PROTEIN"/>
    <property type="match status" value="1"/>
</dbReference>
<dbReference type="Gene3D" id="3.60.10.10">
    <property type="entry name" value="Endonuclease/exonuclease/phosphatase"/>
    <property type="match status" value="1"/>
</dbReference>
<proteinExistence type="predicted"/>